<dbReference type="SUPFAM" id="SSF56672">
    <property type="entry name" value="DNA/RNA polymerases"/>
    <property type="match status" value="1"/>
</dbReference>
<dbReference type="OrthoDB" id="1750914at2759"/>
<keyword evidence="2" id="KW-1185">Reference proteome</keyword>
<evidence type="ECO:0000313" key="1">
    <source>
        <dbReference type="EMBL" id="PIN13929.1"/>
    </source>
</evidence>
<gene>
    <name evidence="1" type="ORF">CDL12_13438</name>
</gene>
<protein>
    <submittedName>
        <fullName evidence="1">Uncharacterized protein</fullName>
    </submittedName>
</protein>
<dbReference type="EMBL" id="NKXS01002383">
    <property type="protein sequence ID" value="PIN13929.1"/>
    <property type="molecule type" value="Genomic_DNA"/>
</dbReference>
<accession>A0A2G9H8U4</accession>
<organism evidence="1 2">
    <name type="scientific">Handroanthus impetiginosus</name>
    <dbReference type="NCBI Taxonomy" id="429701"/>
    <lineage>
        <taxon>Eukaryota</taxon>
        <taxon>Viridiplantae</taxon>
        <taxon>Streptophyta</taxon>
        <taxon>Embryophyta</taxon>
        <taxon>Tracheophyta</taxon>
        <taxon>Spermatophyta</taxon>
        <taxon>Magnoliopsida</taxon>
        <taxon>eudicotyledons</taxon>
        <taxon>Gunneridae</taxon>
        <taxon>Pentapetalae</taxon>
        <taxon>asterids</taxon>
        <taxon>lamiids</taxon>
        <taxon>Lamiales</taxon>
        <taxon>Bignoniaceae</taxon>
        <taxon>Crescentiina</taxon>
        <taxon>Tabebuia alliance</taxon>
        <taxon>Handroanthus</taxon>
    </lineage>
</organism>
<dbReference type="Proteomes" id="UP000231279">
    <property type="component" value="Unassembled WGS sequence"/>
</dbReference>
<dbReference type="InterPro" id="IPR043502">
    <property type="entry name" value="DNA/RNA_pol_sf"/>
</dbReference>
<sequence>MEEPSTLELKHFPNHPRYVYLGEFDTLSVIILSLFFDVQVEKLLRMLKEHKADIIRISCSFCMHKILFEDDHKASMKNQRRLNPIMKEVVKKQIIKWLDTLIIYHIYDSLWVSAIQYVSKKGE</sequence>
<name>A0A2G9H8U4_9LAMI</name>
<comment type="caution">
    <text evidence="1">The sequence shown here is derived from an EMBL/GenBank/DDBJ whole genome shotgun (WGS) entry which is preliminary data.</text>
</comment>
<proteinExistence type="predicted"/>
<reference evidence="2" key="1">
    <citation type="journal article" date="2018" name="Gigascience">
        <title>Genome assembly of the Pink Ipe (Handroanthus impetiginosus, Bignoniaceae), a highly valued, ecologically keystone Neotropical timber forest tree.</title>
        <authorList>
            <person name="Silva-Junior O.B."/>
            <person name="Grattapaglia D."/>
            <person name="Novaes E."/>
            <person name="Collevatti R.G."/>
        </authorList>
    </citation>
    <scope>NUCLEOTIDE SEQUENCE [LARGE SCALE GENOMIC DNA]</scope>
    <source>
        <strain evidence="2">cv. UFG-1</strain>
    </source>
</reference>
<evidence type="ECO:0000313" key="2">
    <source>
        <dbReference type="Proteomes" id="UP000231279"/>
    </source>
</evidence>
<dbReference type="Gene3D" id="3.10.10.10">
    <property type="entry name" value="HIV Type 1 Reverse Transcriptase, subunit A, domain 1"/>
    <property type="match status" value="1"/>
</dbReference>
<dbReference type="AlphaFoldDB" id="A0A2G9H8U4"/>